<organism evidence="9 10">
    <name type="scientific">Pelolinea submarina</name>
    <dbReference type="NCBI Taxonomy" id="913107"/>
    <lineage>
        <taxon>Bacteria</taxon>
        <taxon>Bacillati</taxon>
        <taxon>Chloroflexota</taxon>
        <taxon>Anaerolineae</taxon>
        <taxon>Anaerolineales</taxon>
        <taxon>Anaerolineaceae</taxon>
        <taxon>Pelolinea</taxon>
    </lineage>
</organism>
<comment type="subcellular location">
    <subcellularLocation>
        <location evidence="1">Cell membrane</location>
        <topology evidence="1">Multi-pass membrane protein</topology>
    </subcellularLocation>
</comment>
<dbReference type="RefSeq" id="WP_116226292.1">
    <property type="nucleotide sequence ID" value="NZ_AP018437.1"/>
</dbReference>
<accession>A0A347ZPQ7</accession>
<dbReference type="AlphaFoldDB" id="A0A347ZPQ7"/>
<evidence type="ECO:0000256" key="2">
    <source>
        <dbReference type="ARBA" id="ARBA00022475"/>
    </source>
</evidence>
<keyword evidence="10" id="KW-1185">Reference proteome</keyword>
<dbReference type="Pfam" id="PF18955">
    <property type="entry name" value="DUF5698"/>
    <property type="match status" value="1"/>
</dbReference>
<evidence type="ECO:0000313" key="9">
    <source>
        <dbReference type="EMBL" id="REG04697.1"/>
    </source>
</evidence>
<feature type="transmembrane region" description="Helical" evidence="6">
    <location>
        <begin position="39"/>
        <end position="59"/>
    </location>
</feature>
<dbReference type="InterPro" id="IPR044035">
    <property type="entry name" value="DUF5698"/>
</dbReference>
<evidence type="ECO:0000259" key="8">
    <source>
        <dbReference type="Pfam" id="PF18955"/>
    </source>
</evidence>
<evidence type="ECO:0000256" key="5">
    <source>
        <dbReference type="ARBA" id="ARBA00023136"/>
    </source>
</evidence>
<keyword evidence="3 6" id="KW-0812">Transmembrane</keyword>
<dbReference type="Proteomes" id="UP000256388">
    <property type="component" value="Unassembled WGS sequence"/>
</dbReference>
<reference evidence="9 10" key="1">
    <citation type="submission" date="2018-08" db="EMBL/GenBank/DDBJ databases">
        <title>Genomic Encyclopedia of Type Strains, Phase IV (KMG-IV): sequencing the most valuable type-strain genomes for metagenomic binning, comparative biology and taxonomic classification.</title>
        <authorList>
            <person name="Goeker M."/>
        </authorList>
    </citation>
    <scope>NUCLEOTIDE SEQUENCE [LARGE SCALE GENOMIC DNA]</scope>
    <source>
        <strain evidence="9 10">DSM 23923</strain>
    </source>
</reference>
<dbReference type="EMBL" id="QUMS01000006">
    <property type="protein sequence ID" value="REG04697.1"/>
    <property type="molecule type" value="Genomic_DNA"/>
</dbReference>
<evidence type="ECO:0000256" key="4">
    <source>
        <dbReference type="ARBA" id="ARBA00022989"/>
    </source>
</evidence>
<dbReference type="Pfam" id="PF10035">
    <property type="entry name" value="DUF2179"/>
    <property type="match status" value="1"/>
</dbReference>
<protein>
    <submittedName>
        <fullName evidence="9">Uncharacterized protein YebE (UPF0316 family)</fullName>
    </submittedName>
</protein>
<evidence type="ECO:0000256" key="3">
    <source>
        <dbReference type="ARBA" id="ARBA00022692"/>
    </source>
</evidence>
<dbReference type="InterPro" id="IPR022930">
    <property type="entry name" value="UPF0316"/>
</dbReference>
<feature type="domain" description="DUF2179" evidence="7">
    <location>
        <begin position="119"/>
        <end position="169"/>
    </location>
</feature>
<sequence>MEAFLAAQNIWVVAGFIFLSRVLNMALDTVRMLTVMRGMRTITWILGVLQTMLFVVALGSVMNDLNNPIKILAYSFGFATGNVIGMNIEKRLAFGFINMTIISSLRGQELAEKLRSQGHAVTEIPARGKDGSVEILECSVQRKFAQEVQKSVLESDPGAFITSRDIQRIWRGYWRE</sequence>
<dbReference type="GO" id="GO:0005886">
    <property type="term" value="C:plasma membrane"/>
    <property type="evidence" value="ECO:0007669"/>
    <property type="project" value="UniProtKB-SubCell"/>
</dbReference>
<comment type="caution">
    <text evidence="9">The sequence shown here is derived from an EMBL/GenBank/DDBJ whole genome shotgun (WGS) entry which is preliminary data.</text>
</comment>
<evidence type="ECO:0000256" key="6">
    <source>
        <dbReference type="SAM" id="Phobius"/>
    </source>
</evidence>
<evidence type="ECO:0000313" key="10">
    <source>
        <dbReference type="Proteomes" id="UP000256388"/>
    </source>
</evidence>
<feature type="transmembrane region" description="Helical" evidence="6">
    <location>
        <begin position="71"/>
        <end position="88"/>
    </location>
</feature>
<keyword evidence="5 6" id="KW-0472">Membrane</keyword>
<dbReference type="PANTHER" id="PTHR40060">
    <property type="entry name" value="UPF0316 PROTEIN YEBE"/>
    <property type="match status" value="1"/>
</dbReference>
<keyword evidence="2" id="KW-1003">Cell membrane</keyword>
<feature type="transmembrane region" description="Helical" evidence="6">
    <location>
        <begin position="6"/>
        <end position="27"/>
    </location>
</feature>
<name>A0A347ZPQ7_9CHLR</name>
<gene>
    <name evidence="9" type="ORF">DFR64_3046</name>
</gene>
<dbReference type="InterPro" id="IPR019264">
    <property type="entry name" value="DUF2179"/>
</dbReference>
<proteinExistence type="predicted"/>
<dbReference type="OrthoDB" id="48231at2"/>
<dbReference type="PANTHER" id="PTHR40060:SF1">
    <property type="entry name" value="UPF0316 PROTEIN YEBE"/>
    <property type="match status" value="1"/>
</dbReference>
<dbReference type="CDD" id="cd16381">
    <property type="entry name" value="YitT_C_like_1"/>
    <property type="match status" value="1"/>
</dbReference>
<evidence type="ECO:0000256" key="1">
    <source>
        <dbReference type="ARBA" id="ARBA00004651"/>
    </source>
</evidence>
<evidence type="ECO:0000259" key="7">
    <source>
        <dbReference type="Pfam" id="PF10035"/>
    </source>
</evidence>
<feature type="domain" description="DUF5698" evidence="8">
    <location>
        <begin position="29"/>
        <end position="86"/>
    </location>
</feature>
<keyword evidence="4 6" id="KW-1133">Transmembrane helix</keyword>